<proteinExistence type="predicted"/>
<accession>W7E418</accession>
<dbReference type="PANTHER" id="PTHR30238:SF4">
    <property type="entry name" value="SLL1022 PROTEIN"/>
    <property type="match status" value="1"/>
</dbReference>
<feature type="transmembrane region" description="Helical" evidence="1">
    <location>
        <begin position="225"/>
        <end position="249"/>
    </location>
</feature>
<reference evidence="2 3" key="1">
    <citation type="journal article" date="2014" name="Genome Announc.">
        <title>Draft Genome Sequence of Commensalibacter papalotli MX01, a Symbiont Identified from the Guts of Overwintering Monarch Butterflies.</title>
        <authorList>
            <person name="Servin-Garciduenas L.E."/>
            <person name="Sanchez-Quinto A."/>
            <person name="Martinez-Romero E."/>
        </authorList>
    </citation>
    <scope>NUCLEOTIDE SEQUENCE [LARGE SCALE GENOMIC DNA]</scope>
    <source>
        <strain evidence="3">MX-MONARCH01</strain>
    </source>
</reference>
<evidence type="ECO:0008006" key="4">
    <source>
        <dbReference type="Google" id="ProtNLM"/>
    </source>
</evidence>
<dbReference type="AlphaFoldDB" id="W7E418"/>
<feature type="transmembrane region" description="Helical" evidence="1">
    <location>
        <begin position="164"/>
        <end position="184"/>
    </location>
</feature>
<evidence type="ECO:0000313" key="2">
    <source>
        <dbReference type="EMBL" id="EUK17796.1"/>
    </source>
</evidence>
<comment type="caution">
    <text evidence="2">The sequence shown here is derived from an EMBL/GenBank/DDBJ whole genome shotgun (WGS) entry which is preliminary data.</text>
</comment>
<keyword evidence="1" id="KW-0472">Membrane</keyword>
<feature type="transmembrane region" description="Helical" evidence="1">
    <location>
        <begin position="72"/>
        <end position="98"/>
    </location>
</feature>
<evidence type="ECO:0000313" key="3">
    <source>
        <dbReference type="Proteomes" id="UP000019250"/>
    </source>
</evidence>
<name>W7E418_9PROT</name>
<organism evidence="2 3">
    <name type="scientific">Commensalibacter papalotli</name>
    <name type="common">ex Servin-Garciduenas et al. 2014</name>
    <dbReference type="NCBI Taxonomy" id="1208583"/>
    <lineage>
        <taxon>Bacteria</taxon>
        <taxon>Pseudomonadati</taxon>
        <taxon>Pseudomonadota</taxon>
        <taxon>Alphaproteobacteria</taxon>
        <taxon>Acetobacterales</taxon>
        <taxon>Acetobacteraceae</taxon>
    </lineage>
</organism>
<evidence type="ECO:0000256" key="1">
    <source>
        <dbReference type="SAM" id="Phobius"/>
    </source>
</evidence>
<feature type="transmembrane region" description="Helical" evidence="1">
    <location>
        <begin position="314"/>
        <end position="334"/>
    </location>
</feature>
<dbReference type="Proteomes" id="UP000019250">
    <property type="component" value="Unassembled WGS sequence"/>
</dbReference>
<dbReference type="OrthoDB" id="8533002at2"/>
<dbReference type="InterPro" id="IPR007427">
    <property type="entry name" value="DUF475"/>
</dbReference>
<dbReference type="Pfam" id="PF04332">
    <property type="entry name" value="DUF475"/>
    <property type="match status" value="1"/>
</dbReference>
<keyword evidence="1" id="KW-1133">Transmembrane helix</keyword>
<sequence length="343" mass="37314">MKYFKGSFVFTFICLGLAAVLGYNMTGTLSGTLSTVFICAILGVLEVSLSFDNAVVNATVLRDMSPLWQRRFLTWGILIAVFGMRLLFPLIIVGIAAHLNPISALKLAIEQPSQYAQILSGAHIGIMGFGGSFLGLVGLKFFFNAEKDVHWVAYIEQFLTKFSRVQSIEVVVVLLSLLGVAKFIPNEEALTFITAGIFGIIVFVLVEALGVLLEKENTTTTVAKAGLGTFIYLEILDASFSFDGVIGAFALSNNLFIIVLGLSIGAMFVRSLTIMLVQLNTLTKYRYLEHGAFWAILALSGLMFASVCKEIPEVVTGLIGAAFIILALLTSIRWNKLNPDKTK</sequence>
<feature type="transmembrane region" description="Helical" evidence="1">
    <location>
        <begin position="118"/>
        <end position="143"/>
    </location>
</feature>
<dbReference type="PANTHER" id="PTHR30238">
    <property type="entry name" value="MEMBRANE BOUND PREDICTED REDOX MODULATOR"/>
    <property type="match status" value="1"/>
</dbReference>
<feature type="transmembrane region" description="Helical" evidence="1">
    <location>
        <begin position="32"/>
        <end position="51"/>
    </location>
</feature>
<feature type="transmembrane region" description="Helical" evidence="1">
    <location>
        <begin position="291"/>
        <end position="308"/>
    </location>
</feature>
<dbReference type="EMBL" id="ATSX01000002">
    <property type="protein sequence ID" value="EUK17796.1"/>
    <property type="molecule type" value="Genomic_DNA"/>
</dbReference>
<dbReference type="PATRIC" id="fig|1208583.4.peg.1486"/>
<protein>
    <recommendedName>
        <fullName evidence="4">DUF475 domain-containing protein</fullName>
    </recommendedName>
</protein>
<feature type="transmembrane region" description="Helical" evidence="1">
    <location>
        <begin position="255"/>
        <end position="279"/>
    </location>
</feature>
<dbReference type="RefSeq" id="WP_034339450.1">
    <property type="nucleotide sequence ID" value="NZ_ATSX01000002.1"/>
</dbReference>
<dbReference type="NCBIfam" id="NF010613">
    <property type="entry name" value="PRK14013.1-3"/>
    <property type="match status" value="1"/>
</dbReference>
<keyword evidence="1" id="KW-0812">Transmembrane</keyword>
<gene>
    <name evidence="2" type="ORF">COMX_07375</name>
</gene>
<dbReference type="eggNOG" id="COG2899">
    <property type="taxonomic scope" value="Bacteria"/>
</dbReference>
<keyword evidence="3" id="KW-1185">Reference proteome</keyword>
<dbReference type="NCBIfam" id="NF010620">
    <property type="entry name" value="PRK14013.2-6"/>
    <property type="match status" value="1"/>
</dbReference>
<feature type="transmembrane region" description="Helical" evidence="1">
    <location>
        <begin position="190"/>
        <end position="213"/>
    </location>
</feature>